<evidence type="ECO:0000313" key="3">
    <source>
        <dbReference type="Proteomes" id="UP001595962"/>
    </source>
</evidence>
<keyword evidence="1" id="KW-0472">Membrane</keyword>
<accession>A0ABV9JNR5</accession>
<dbReference type="PANTHER" id="PTHR38568">
    <property type="entry name" value="DUF445 DOMAIN-CONTAINING PROTEIN-RELATED"/>
    <property type="match status" value="1"/>
</dbReference>
<name>A0ABV9JNR5_9GAMM</name>
<feature type="transmembrane region" description="Helical" evidence="1">
    <location>
        <begin position="26"/>
        <end position="48"/>
    </location>
</feature>
<dbReference type="PANTHER" id="PTHR38568:SF1">
    <property type="entry name" value="DUF445 DOMAIN-CONTAINING PROTEIN"/>
    <property type="match status" value="1"/>
</dbReference>
<dbReference type="Proteomes" id="UP001595962">
    <property type="component" value="Unassembled WGS sequence"/>
</dbReference>
<protein>
    <submittedName>
        <fullName evidence="2">DUF445 domain-containing protein</fullName>
    </submittedName>
</protein>
<dbReference type="RefSeq" id="WP_377334430.1">
    <property type="nucleotide sequence ID" value="NZ_JBHSGB010000010.1"/>
</dbReference>
<sequence>MNKSLVTNLVALLAMGMGFSLGISWLWVMGLFAFSGAVTNWLAIHMLFEKVPLLYGSGVIPARFAEFKQALYQLVMGQFFSLENLQRLLSSQHQDDAVALKLGPVLESVDLSPAFDALLETVQKSSLGSMLAMFGGAQMLEPLKQPFIDNLKQSLLQLSDSPQVQQQLLAQLQHNEQLEQLQAKISTVVQGRLDELTPQLVKELVQQLIREHLGWLVVWGGVFGALIGLASQLLPQLPV</sequence>
<evidence type="ECO:0000256" key="1">
    <source>
        <dbReference type="SAM" id="Phobius"/>
    </source>
</evidence>
<organism evidence="2 3">
    <name type="scientific">Rheinheimera marina</name>
    <dbReference type="NCBI Taxonomy" id="1774958"/>
    <lineage>
        <taxon>Bacteria</taxon>
        <taxon>Pseudomonadati</taxon>
        <taxon>Pseudomonadota</taxon>
        <taxon>Gammaproteobacteria</taxon>
        <taxon>Chromatiales</taxon>
        <taxon>Chromatiaceae</taxon>
        <taxon>Rheinheimera</taxon>
    </lineage>
</organism>
<keyword evidence="1" id="KW-0812">Transmembrane</keyword>
<keyword evidence="3" id="KW-1185">Reference proteome</keyword>
<dbReference type="EMBL" id="JBHSGB010000010">
    <property type="protein sequence ID" value="MFC4655899.1"/>
    <property type="molecule type" value="Genomic_DNA"/>
</dbReference>
<keyword evidence="1" id="KW-1133">Transmembrane helix</keyword>
<comment type="caution">
    <text evidence="2">The sequence shown here is derived from an EMBL/GenBank/DDBJ whole genome shotgun (WGS) entry which is preliminary data.</text>
</comment>
<proteinExistence type="predicted"/>
<reference evidence="3" key="1">
    <citation type="journal article" date="2019" name="Int. J. Syst. Evol. Microbiol.">
        <title>The Global Catalogue of Microorganisms (GCM) 10K type strain sequencing project: providing services to taxonomists for standard genome sequencing and annotation.</title>
        <authorList>
            <consortium name="The Broad Institute Genomics Platform"/>
            <consortium name="The Broad Institute Genome Sequencing Center for Infectious Disease"/>
            <person name="Wu L."/>
            <person name="Ma J."/>
        </authorList>
    </citation>
    <scope>NUCLEOTIDE SEQUENCE [LARGE SCALE GENOMIC DNA]</scope>
    <source>
        <strain evidence="3">DT28</strain>
    </source>
</reference>
<gene>
    <name evidence="2" type="ORF">ACFO3I_12860</name>
</gene>
<feature type="transmembrane region" description="Helical" evidence="1">
    <location>
        <begin position="213"/>
        <end position="234"/>
    </location>
</feature>
<evidence type="ECO:0000313" key="2">
    <source>
        <dbReference type="EMBL" id="MFC4655899.1"/>
    </source>
</evidence>